<reference evidence="1" key="2">
    <citation type="submission" date="2021-01" db="EMBL/GenBank/DDBJ databases">
        <authorList>
            <person name="Vargas Peralta D."/>
        </authorList>
    </citation>
    <scope>NUCLEOTIDE SEQUENCE</scope>
    <source>
        <strain evidence="1">A3</strain>
    </source>
</reference>
<sequence>MTSKPSVQFEDSMIDATEYVIDSYKSLPGETFKRKTEEPTKDLHPQAAEMFVYMSAHMSLKIDICEVEYYEDYSHSINCLALSNCLSACELSGVKPSFESPNKPDPYVKSAYTLQMMDELNREQSSRIKSGMWKVFYDAKNDKMHSVLARRRRASLLNALDAVSKKEYLESLLPKKLESLSMDEIYYAMSTSEEYLSFLIKSDPISWSEFENGAGFTANELAAFHGFLIFLDYAAETVRHSFWYDNEFLTRLCEIYGEAWPEHKKFLIGRIDELVSNFSLTPTESARYLLPVPFYKLHGKFLRNPAFLKYQNISIALLTIAIRINENLWSKTLGSTLAKAADSVANSLPEFPNLKVTTRRNYPGGDIDLALYDTASGHMFVIEVKTVYDKHRVDSLNHRFESTKVNVEKAVSQLRETALAFEKSQINIKGIFGDELPHPKKVHFALLTWFDSIDLTMETDNEDVLSLNFCLLRFLVDKSNGNLELMAKSIHELRNIWLMSKERNLYLGQPELNSSLEVQVNMIDAREELLELNLSPLTVCLLNSFQSISDMETEETFISYLNETKHVLLKT</sequence>
<name>A0AAW4P3G1_9GAMM</name>
<dbReference type="EMBL" id="JAESHX010000081">
    <property type="protein sequence ID" value="MBW5893779.1"/>
    <property type="molecule type" value="Genomic_DNA"/>
</dbReference>
<dbReference type="Proteomes" id="UP000696310">
    <property type="component" value="Unassembled WGS sequence"/>
</dbReference>
<dbReference type="AlphaFoldDB" id="A0AAW4P3G1"/>
<organism evidence="1 2">
    <name type="scientific">Pectobacterium polaris</name>
    <dbReference type="NCBI Taxonomy" id="2042057"/>
    <lineage>
        <taxon>Bacteria</taxon>
        <taxon>Pseudomonadati</taxon>
        <taxon>Pseudomonadota</taxon>
        <taxon>Gammaproteobacteria</taxon>
        <taxon>Enterobacterales</taxon>
        <taxon>Pectobacteriaceae</taxon>
        <taxon>Pectobacterium</taxon>
    </lineage>
</organism>
<proteinExistence type="predicted"/>
<evidence type="ECO:0008006" key="3">
    <source>
        <dbReference type="Google" id="ProtNLM"/>
    </source>
</evidence>
<reference evidence="1" key="1">
    <citation type="journal article" date="2021" name="bioRxiv">
        <title>Identification of Pectobacterium species isolated from the soft rot of tetecho (Neobuxbaumia tetetzo), a columnar cactus, and associated metagenomics.</title>
        <authorList>
            <person name="Vargas-Peralta D."/>
            <person name="Narvaez-Barragan D.A."/>
            <person name="de Sandozequi A."/>
            <person name="Romero-Gutierrez M.F."/>
            <person name="Segovia L."/>
            <person name="Martinez-Anaya C."/>
            <person name="Alcaraz L.D."/>
            <person name="de la Torre Almaraz R."/>
        </authorList>
    </citation>
    <scope>NUCLEOTIDE SEQUENCE</scope>
    <source>
        <strain evidence="1">A3</strain>
    </source>
</reference>
<accession>A0AAW4P3G1</accession>
<evidence type="ECO:0000313" key="2">
    <source>
        <dbReference type="Proteomes" id="UP000696310"/>
    </source>
</evidence>
<gene>
    <name evidence="1" type="ORF">IM880_16315</name>
</gene>
<evidence type="ECO:0000313" key="1">
    <source>
        <dbReference type="EMBL" id="MBW5893779.1"/>
    </source>
</evidence>
<comment type="caution">
    <text evidence="1">The sequence shown here is derived from an EMBL/GenBank/DDBJ whole genome shotgun (WGS) entry which is preliminary data.</text>
</comment>
<dbReference type="RefSeq" id="WP_219680743.1">
    <property type="nucleotide sequence ID" value="NZ_JAESHX010000081.1"/>
</dbReference>
<protein>
    <recommendedName>
        <fullName evidence="3">NERD domain-containing protein</fullName>
    </recommendedName>
</protein>